<protein>
    <submittedName>
        <fullName evidence="1">Uncharacterized protein</fullName>
    </submittedName>
</protein>
<organism evidence="1 2">
    <name type="scientific">Candidatus Kapaibacterium thiocyanatum</name>
    <dbReference type="NCBI Taxonomy" id="1895771"/>
    <lineage>
        <taxon>Bacteria</taxon>
        <taxon>Pseudomonadati</taxon>
        <taxon>Candidatus Kapaibacteriota</taxon>
        <taxon>Candidatus Kapaibacteriia</taxon>
        <taxon>Candidatus Kapaibacteriales</taxon>
        <taxon>Candidatus Kapaibacteriaceae</taxon>
        <taxon>Candidatus Kapaibacterium</taxon>
    </lineage>
</organism>
<sequence>MLYGIRYLADYEGIDLTTVGFMAADFLVDYNTTDSYTVTDIPSIGASCDTIFAEFYNWRNGRTVQQCIASLNTTRYVKAHILTMVNDIHTCQLPNC</sequence>
<comment type="caution">
    <text evidence="1">The sequence shown here is derived from an EMBL/GenBank/DDBJ whole genome shotgun (WGS) entry which is preliminary data.</text>
</comment>
<proteinExistence type="predicted"/>
<name>A0A1M3L3H1_9BACT</name>
<dbReference type="EMBL" id="MKVH01000008">
    <property type="protein sequence ID" value="OJX59899.1"/>
    <property type="molecule type" value="Genomic_DNA"/>
</dbReference>
<evidence type="ECO:0000313" key="2">
    <source>
        <dbReference type="Proteomes" id="UP000184233"/>
    </source>
</evidence>
<dbReference type="AlphaFoldDB" id="A0A1M3L3H1"/>
<dbReference type="Proteomes" id="UP000184233">
    <property type="component" value="Unassembled WGS sequence"/>
</dbReference>
<accession>A0A1M3L3H1</accession>
<gene>
    <name evidence="1" type="ORF">BGO89_07820</name>
</gene>
<evidence type="ECO:0000313" key="1">
    <source>
        <dbReference type="EMBL" id="OJX59899.1"/>
    </source>
</evidence>
<reference evidence="1 2" key="1">
    <citation type="submission" date="2016-09" db="EMBL/GenBank/DDBJ databases">
        <title>Genome-resolved meta-omics ties microbial dynamics to process performance in biotechnology for thiocyanate degradation.</title>
        <authorList>
            <person name="Kantor R.S."/>
            <person name="Huddy R.J."/>
            <person name="Iyer R."/>
            <person name="Thomas B.C."/>
            <person name="Brown C.T."/>
            <person name="Anantharaman K."/>
            <person name="Tringe S."/>
            <person name="Hettich R.L."/>
            <person name="Harrison S.T."/>
            <person name="Banfield J.F."/>
        </authorList>
    </citation>
    <scope>NUCLEOTIDE SEQUENCE [LARGE SCALE GENOMIC DNA]</scope>
    <source>
        <strain evidence="1">59-99</strain>
    </source>
</reference>